<organism evidence="2 3">
    <name type="scientific">Rhizophlyctis rosea</name>
    <dbReference type="NCBI Taxonomy" id="64517"/>
    <lineage>
        <taxon>Eukaryota</taxon>
        <taxon>Fungi</taxon>
        <taxon>Fungi incertae sedis</taxon>
        <taxon>Chytridiomycota</taxon>
        <taxon>Chytridiomycota incertae sedis</taxon>
        <taxon>Chytridiomycetes</taxon>
        <taxon>Rhizophlyctidales</taxon>
        <taxon>Rhizophlyctidaceae</taxon>
        <taxon>Rhizophlyctis</taxon>
    </lineage>
</organism>
<dbReference type="PANTHER" id="PTHR43691:SF14">
    <property type="entry name" value="URIDINE PHOSPHORYLASE"/>
    <property type="match status" value="1"/>
</dbReference>
<dbReference type="Proteomes" id="UP001212841">
    <property type="component" value="Unassembled WGS sequence"/>
</dbReference>
<reference evidence="2" key="1">
    <citation type="submission" date="2020-05" db="EMBL/GenBank/DDBJ databases">
        <title>Phylogenomic resolution of chytrid fungi.</title>
        <authorList>
            <person name="Stajich J.E."/>
            <person name="Amses K."/>
            <person name="Simmons R."/>
            <person name="Seto K."/>
            <person name="Myers J."/>
            <person name="Bonds A."/>
            <person name="Quandt C.A."/>
            <person name="Barry K."/>
            <person name="Liu P."/>
            <person name="Grigoriev I."/>
            <person name="Longcore J.E."/>
            <person name="James T.Y."/>
        </authorList>
    </citation>
    <scope>NUCLEOTIDE SEQUENCE</scope>
    <source>
        <strain evidence="2">JEL0318</strain>
    </source>
</reference>
<dbReference type="EMBL" id="JADGJD010000050">
    <property type="protein sequence ID" value="KAJ3055990.1"/>
    <property type="molecule type" value="Genomic_DNA"/>
</dbReference>
<dbReference type="PANTHER" id="PTHR43691">
    <property type="entry name" value="URIDINE PHOSPHORYLASE"/>
    <property type="match status" value="1"/>
</dbReference>
<gene>
    <name evidence="2" type="ORF">HK097_008479</name>
</gene>
<dbReference type="GO" id="GO:0006218">
    <property type="term" value="P:uridine catabolic process"/>
    <property type="evidence" value="ECO:0007669"/>
    <property type="project" value="TreeGrafter"/>
</dbReference>
<evidence type="ECO:0000313" key="2">
    <source>
        <dbReference type="EMBL" id="KAJ3055990.1"/>
    </source>
</evidence>
<keyword evidence="3" id="KW-1185">Reference proteome</keyword>
<evidence type="ECO:0000313" key="3">
    <source>
        <dbReference type="Proteomes" id="UP001212841"/>
    </source>
</evidence>
<sequence length="251" mass="27075">MMDMLVRELRATTDGSLLIARFGSCGGVGEKAEVGTVVVAREGAVMIQRNWDFFASNYDGHDSVESDDPELEKRAWESGKPPYRISGVCPADAELSEVLLDRLRSQLGESRVHAGLNATADSFYSSQGRTDPSFYDFNHNLLTRLPSLIPNVETLEMETFALLHLAKCARASDSVATVGGGAANEGHVVGNVARAESLSSRTGGRRIRATACAMVFADRKGNAFIEPHDVVRLEKSAGRAVLEAVTQCSIE</sequence>
<dbReference type="Gene3D" id="3.40.50.1580">
    <property type="entry name" value="Nucleoside phosphorylase domain"/>
    <property type="match status" value="1"/>
</dbReference>
<comment type="caution">
    <text evidence="2">The sequence shown here is derived from an EMBL/GenBank/DDBJ whole genome shotgun (WGS) entry which is preliminary data.</text>
</comment>
<protein>
    <recommendedName>
        <fullName evidence="1">Nucleoside phosphorylase domain-containing protein</fullName>
    </recommendedName>
</protein>
<accession>A0AAD5X7U6</accession>
<dbReference type="GO" id="GO:0005829">
    <property type="term" value="C:cytosol"/>
    <property type="evidence" value="ECO:0007669"/>
    <property type="project" value="TreeGrafter"/>
</dbReference>
<dbReference type="InterPro" id="IPR000845">
    <property type="entry name" value="Nucleoside_phosphorylase_d"/>
</dbReference>
<evidence type="ECO:0000259" key="1">
    <source>
        <dbReference type="Pfam" id="PF01048"/>
    </source>
</evidence>
<feature type="domain" description="Nucleoside phosphorylase" evidence="1">
    <location>
        <begin position="16"/>
        <end position="170"/>
    </location>
</feature>
<dbReference type="AlphaFoldDB" id="A0AAD5X7U6"/>
<proteinExistence type="predicted"/>
<dbReference type="Pfam" id="PF01048">
    <property type="entry name" value="PNP_UDP_1"/>
    <property type="match status" value="1"/>
</dbReference>
<dbReference type="InterPro" id="IPR035994">
    <property type="entry name" value="Nucleoside_phosphorylase_sf"/>
</dbReference>
<name>A0AAD5X7U6_9FUNG</name>
<dbReference type="GO" id="GO:0004850">
    <property type="term" value="F:uridine phosphorylase activity"/>
    <property type="evidence" value="ECO:0007669"/>
    <property type="project" value="TreeGrafter"/>
</dbReference>
<dbReference type="SUPFAM" id="SSF53167">
    <property type="entry name" value="Purine and uridine phosphorylases"/>
    <property type="match status" value="1"/>
</dbReference>